<evidence type="ECO:0000313" key="1">
    <source>
        <dbReference type="EMBL" id="CAI9153855.1"/>
    </source>
</evidence>
<evidence type="ECO:0000313" key="2">
    <source>
        <dbReference type="Proteomes" id="UP001176941"/>
    </source>
</evidence>
<dbReference type="Proteomes" id="UP001176941">
    <property type="component" value="Chromosome 11"/>
</dbReference>
<protein>
    <submittedName>
        <fullName evidence="1">Uncharacterized protein</fullName>
    </submittedName>
</protein>
<sequence length="167" mass="18673">MAHTSWLGQRPDRLDSVFTWGSRDMGFSPGSAISQVQELHSQLPQPHEKSSLTFSGDTITKVPTGPRVFQTRAWQVTDRRTLGGDAQASCAKAFSFLMCFDSFIQQMLIEHPLSLSVLYQPNLQGLDGEPRGQEESNSVPPLDVWFDSRDICRLPKLSSVLYVLETT</sequence>
<gene>
    <name evidence="1" type="ORF">MRATA1EN1_LOCUS2817</name>
</gene>
<organism evidence="1 2">
    <name type="scientific">Rangifer tarandus platyrhynchus</name>
    <name type="common">Svalbard reindeer</name>
    <dbReference type="NCBI Taxonomy" id="3082113"/>
    <lineage>
        <taxon>Eukaryota</taxon>
        <taxon>Metazoa</taxon>
        <taxon>Chordata</taxon>
        <taxon>Craniata</taxon>
        <taxon>Vertebrata</taxon>
        <taxon>Euteleostomi</taxon>
        <taxon>Mammalia</taxon>
        <taxon>Eutheria</taxon>
        <taxon>Laurasiatheria</taxon>
        <taxon>Artiodactyla</taxon>
        <taxon>Ruminantia</taxon>
        <taxon>Pecora</taxon>
        <taxon>Cervidae</taxon>
        <taxon>Odocoileinae</taxon>
        <taxon>Rangifer</taxon>
    </lineage>
</organism>
<proteinExistence type="predicted"/>
<keyword evidence="2" id="KW-1185">Reference proteome</keyword>
<accession>A0ABN8XWY9</accession>
<reference evidence="1" key="1">
    <citation type="submission" date="2023-04" db="EMBL/GenBank/DDBJ databases">
        <authorList>
            <consortium name="ELIXIR-Norway"/>
        </authorList>
    </citation>
    <scope>NUCLEOTIDE SEQUENCE [LARGE SCALE GENOMIC DNA]</scope>
</reference>
<dbReference type="EMBL" id="OX459947">
    <property type="protein sequence ID" value="CAI9153855.1"/>
    <property type="molecule type" value="Genomic_DNA"/>
</dbReference>
<name>A0ABN8XWY9_RANTA</name>